<dbReference type="Proteomes" id="UP001595799">
    <property type="component" value="Unassembled WGS sequence"/>
</dbReference>
<dbReference type="InterPro" id="IPR019587">
    <property type="entry name" value="Polyketide_cyclase/dehydratase"/>
</dbReference>
<dbReference type="SUPFAM" id="SSF51735">
    <property type="entry name" value="NAD(P)-binding Rossmann-fold domains"/>
    <property type="match status" value="1"/>
</dbReference>
<keyword evidence="2" id="KW-0560">Oxidoreductase</keyword>
<dbReference type="InterPro" id="IPR002364">
    <property type="entry name" value="Quin_OxRdtase/zeta-crystal_CS"/>
</dbReference>
<dbReference type="RefSeq" id="WP_382420646.1">
    <property type="nucleotide sequence ID" value="NZ_JBHSCW010000001.1"/>
</dbReference>
<keyword evidence="5" id="KW-1185">Reference proteome</keyword>
<dbReference type="SUPFAM" id="SSF50129">
    <property type="entry name" value="GroES-like"/>
    <property type="match status" value="1"/>
</dbReference>
<evidence type="ECO:0000256" key="1">
    <source>
        <dbReference type="ARBA" id="ARBA00022857"/>
    </source>
</evidence>
<dbReference type="InterPro" id="IPR023393">
    <property type="entry name" value="START-like_dom_sf"/>
</dbReference>
<dbReference type="Gene3D" id="3.30.530.20">
    <property type="match status" value="1"/>
</dbReference>
<dbReference type="PANTHER" id="PTHR48106:SF13">
    <property type="entry name" value="QUINONE OXIDOREDUCTASE-RELATED"/>
    <property type="match status" value="1"/>
</dbReference>
<dbReference type="InterPro" id="IPR013149">
    <property type="entry name" value="ADH-like_C"/>
</dbReference>
<dbReference type="InterPro" id="IPR020843">
    <property type="entry name" value="ER"/>
</dbReference>
<organism evidence="4 5">
    <name type="scientific">Fodinicurvata halophila</name>
    <dbReference type="NCBI Taxonomy" id="1419723"/>
    <lineage>
        <taxon>Bacteria</taxon>
        <taxon>Pseudomonadati</taxon>
        <taxon>Pseudomonadota</taxon>
        <taxon>Alphaproteobacteria</taxon>
        <taxon>Rhodospirillales</taxon>
        <taxon>Rhodovibrionaceae</taxon>
        <taxon>Fodinicurvata</taxon>
    </lineage>
</organism>
<evidence type="ECO:0000256" key="2">
    <source>
        <dbReference type="ARBA" id="ARBA00023002"/>
    </source>
</evidence>
<feature type="domain" description="Enoyl reductase (ER)" evidence="3">
    <location>
        <begin position="183"/>
        <end position="494"/>
    </location>
</feature>
<dbReference type="InterPro" id="IPR011032">
    <property type="entry name" value="GroES-like_sf"/>
</dbReference>
<evidence type="ECO:0000313" key="4">
    <source>
        <dbReference type="EMBL" id="MFC4350321.1"/>
    </source>
</evidence>
<accession>A0ABV8UHJ2</accession>
<dbReference type="EMBL" id="JBHSCW010000001">
    <property type="protein sequence ID" value="MFC4350321.1"/>
    <property type="molecule type" value="Genomic_DNA"/>
</dbReference>
<dbReference type="InterPro" id="IPR013154">
    <property type="entry name" value="ADH-like_N"/>
</dbReference>
<gene>
    <name evidence="4" type="ORF">ACFOW6_02065</name>
</gene>
<dbReference type="CDD" id="cd05286">
    <property type="entry name" value="QOR2"/>
    <property type="match status" value="1"/>
</dbReference>
<dbReference type="InterPro" id="IPR036291">
    <property type="entry name" value="NAD(P)-bd_dom_sf"/>
</dbReference>
<reference evidence="5" key="1">
    <citation type="journal article" date="2019" name="Int. J. Syst. Evol. Microbiol.">
        <title>The Global Catalogue of Microorganisms (GCM) 10K type strain sequencing project: providing services to taxonomists for standard genome sequencing and annotation.</title>
        <authorList>
            <consortium name="The Broad Institute Genomics Platform"/>
            <consortium name="The Broad Institute Genome Sequencing Center for Infectious Disease"/>
            <person name="Wu L."/>
            <person name="Ma J."/>
        </authorList>
    </citation>
    <scope>NUCLEOTIDE SEQUENCE [LARGE SCALE GENOMIC DNA]</scope>
    <source>
        <strain evidence="5">CECT 8472</strain>
    </source>
</reference>
<sequence>MVRLRKSTVLEAPVDEVWALLRDFNGHDRWHPAVGQSRIEESLPPDVVGCVRDFVLTSGGRIREQLLSLSDESHSFTYCLLEAPVPLVNYVATVRLKPVTDGNGTFWEWACSFDPPPGRAEELTKLVGEEIYEAGFRAIRQVLAGGEAKPTARRPTPASHIARPAVTSGQAMRGGAMVLSGHGGPERMEWREVDVPAPGPGQVRLRHGAIGVNYIDVYCRTGYYPLVEPPGILGMEAAGTILDVGAGVHGLAPGDRVAYACPPPGAYCELRTMDAGLLVLLPDAIDDETAAAAMLKGVTAEFLLHRVHRVKDGDVVLVHAAAGGVGLYLCQWARRLGATVIGTVGSEDKAQLARRHGCSYPVVYTREDFLETVRDVTEGRGVDVAYDGVGASTFERSYEALAIRGHLVSYGQASGGISAIDISSYSSKSARVSRPNYAHYTSTTEEIRNSTDRLFPLLETGDLKVQIGQRFPLRQAGEAHKALESRQTTGSTILTLAE</sequence>
<name>A0ABV8UHJ2_9PROT</name>
<dbReference type="Pfam" id="PF00107">
    <property type="entry name" value="ADH_zinc_N"/>
    <property type="match status" value="1"/>
</dbReference>
<dbReference type="Pfam" id="PF08240">
    <property type="entry name" value="ADH_N"/>
    <property type="match status" value="1"/>
</dbReference>
<dbReference type="CDD" id="cd07821">
    <property type="entry name" value="PYR_PYL_RCAR_like"/>
    <property type="match status" value="1"/>
</dbReference>
<evidence type="ECO:0000259" key="3">
    <source>
        <dbReference type="SMART" id="SM00829"/>
    </source>
</evidence>
<dbReference type="Gene3D" id="3.40.50.720">
    <property type="entry name" value="NAD(P)-binding Rossmann-like Domain"/>
    <property type="match status" value="1"/>
</dbReference>
<protein>
    <submittedName>
        <fullName evidence="4">SRPBCC family protein</fullName>
    </submittedName>
</protein>
<dbReference type="SMART" id="SM00829">
    <property type="entry name" value="PKS_ER"/>
    <property type="match status" value="1"/>
</dbReference>
<proteinExistence type="predicted"/>
<dbReference type="Gene3D" id="3.90.180.10">
    <property type="entry name" value="Medium-chain alcohol dehydrogenases, catalytic domain"/>
    <property type="match status" value="1"/>
</dbReference>
<dbReference type="Pfam" id="PF10604">
    <property type="entry name" value="Polyketide_cyc2"/>
    <property type="match status" value="1"/>
</dbReference>
<keyword evidence="1" id="KW-0521">NADP</keyword>
<dbReference type="PANTHER" id="PTHR48106">
    <property type="entry name" value="QUINONE OXIDOREDUCTASE PIG3-RELATED"/>
    <property type="match status" value="1"/>
</dbReference>
<dbReference type="PROSITE" id="PS01162">
    <property type="entry name" value="QOR_ZETA_CRYSTAL"/>
    <property type="match status" value="1"/>
</dbReference>
<comment type="caution">
    <text evidence="4">The sequence shown here is derived from an EMBL/GenBank/DDBJ whole genome shotgun (WGS) entry which is preliminary data.</text>
</comment>
<evidence type="ECO:0000313" key="5">
    <source>
        <dbReference type="Proteomes" id="UP001595799"/>
    </source>
</evidence>
<dbReference type="SUPFAM" id="SSF55961">
    <property type="entry name" value="Bet v1-like"/>
    <property type="match status" value="1"/>
</dbReference>
<dbReference type="InterPro" id="IPR047618">
    <property type="entry name" value="QOR-like"/>
</dbReference>